<protein>
    <recommendedName>
        <fullName evidence="1">Ferric uptake regulation protein</fullName>
    </recommendedName>
</protein>
<keyword evidence="1" id="KW-0479">Metal-binding</keyword>
<keyword evidence="1" id="KW-0238">DNA-binding</keyword>
<accession>A0ABW5DVQ6</accession>
<dbReference type="RefSeq" id="WP_379876937.1">
    <property type="nucleotide sequence ID" value="NZ_JBHUIP010000012.1"/>
</dbReference>
<dbReference type="PANTHER" id="PTHR33202">
    <property type="entry name" value="ZINC UPTAKE REGULATION PROTEIN"/>
    <property type="match status" value="1"/>
</dbReference>
<dbReference type="Pfam" id="PF01475">
    <property type="entry name" value="FUR"/>
    <property type="match status" value="1"/>
</dbReference>
<dbReference type="InterPro" id="IPR036390">
    <property type="entry name" value="WH_DNA-bd_sf"/>
</dbReference>
<keyword evidence="1" id="KW-0862">Zinc</keyword>
<evidence type="ECO:0000313" key="2">
    <source>
        <dbReference type="EMBL" id="MFD2263894.1"/>
    </source>
</evidence>
<dbReference type="Proteomes" id="UP001597295">
    <property type="component" value="Unassembled WGS sequence"/>
</dbReference>
<keyword evidence="3" id="KW-1185">Reference proteome</keyword>
<evidence type="ECO:0000256" key="1">
    <source>
        <dbReference type="RuleBase" id="RU364037"/>
    </source>
</evidence>
<proteinExistence type="inferred from homology"/>
<dbReference type="SUPFAM" id="SSF46785">
    <property type="entry name" value="Winged helix' DNA-binding domain"/>
    <property type="match status" value="1"/>
</dbReference>
<sequence>MNETTEELLEDGFGAVMDRLKNVGLRPTRQRLALGELLFNGCDRHVTAEQLHGEALGANIRVSLATVYNTLHQFTGVGLLREVVVEAGRSYFDTNTADHHHFFVEDGGQLMDIAGHEVALAGLPTPPEGVEIDRVDIIIRLKRTH</sequence>
<keyword evidence="1" id="KW-0963">Cytoplasm</keyword>
<dbReference type="PANTHER" id="PTHR33202:SF7">
    <property type="entry name" value="FERRIC UPTAKE REGULATION PROTEIN"/>
    <property type="match status" value="1"/>
</dbReference>
<dbReference type="NCBIfam" id="NF045677">
    <property type="entry name" value="FeRespRegIrr"/>
    <property type="match status" value="1"/>
</dbReference>
<keyword evidence="1" id="KW-0408">Iron</keyword>
<evidence type="ECO:0000313" key="3">
    <source>
        <dbReference type="Proteomes" id="UP001597295"/>
    </source>
</evidence>
<dbReference type="CDD" id="cd07153">
    <property type="entry name" value="Fur_like"/>
    <property type="match status" value="1"/>
</dbReference>
<dbReference type="InterPro" id="IPR002481">
    <property type="entry name" value="FUR"/>
</dbReference>
<keyword evidence="1" id="KW-0678">Repressor</keyword>
<comment type="caution">
    <text evidence="2">The sequence shown here is derived from an EMBL/GenBank/DDBJ whole genome shotgun (WGS) entry which is preliminary data.</text>
</comment>
<name>A0ABW5DVQ6_9PROT</name>
<comment type="similarity">
    <text evidence="1">Belongs to the Fur family.</text>
</comment>
<gene>
    <name evidence="2" type="primary">irrA</name>
    <name evidence="1" type="synonym">fur</name>
    <name evidence="2" type="ORF">ACFSM5_13410</name>
</gene>
<dbReference type="NCBIfam" id="NF045678">
    <property type="entry name" value="TransRegIrrA"/>
    <property type="match status" value="1"/>
</dbReference>
<organism evidence="2 3">
    <name type="scientific">Lacibacterium aquatile</name>
    <dbReference type="NCBI Taxonomy" id="1168082"/>
    <lineage>
        <taxon>Bacteria</taxon>
        <taxon>Pseudomonadati</taxon>
        <taxon>Pseudomonadota</taxon>
        <taxon>Alphaproteobacteria</taxon>
        <taxon>Rhodospirillales</taxon>
        <taxon>Rhodospirillaceae</taxon>
    </lineage>
</organism>
<keyword evidence="1" id="KW-0805">Transcription regulation</keyword>
<reference evidence="3" key="1">
    <citation type="journal article" date="2019" name="Int. J. Syst. Evol. Microbiol.">
        <title>The Global Catalogue of Microorganisms (GCM) 10K type strain sequencing project: providing services to taxonomists for standard genome sequencing and annotation.</title>
        <authorList>
            <consortium name="The Broad Institute Genomics Platform"/>
            <consortium name="The Broad Institute Genome Sequencing Center for Infectious Disease"/>
            <person name="Wu L."/>
            <person name="Ma J."/>
        </authorList>
    </citation>
    <scope>NUCLEOTIDE SEQUENCE [LARGE SCALE GENOMIC DNA]</scope>
    <source>
        <strain evidence="3">CGMCC 1.19062</strain>
    </source>
</reference>
<keyword evidence="1" id="KW-0804">Transcription</keyword>
<dbReference type="InterPro" id="IPR036388">
    <property type="entry name" value="WH-like_DNA-bd_sf"/>
</dbReference>
<comment type="subunit">
    <text evidence="1">Homodimer.</text>
</comment>
<dbReference type="Gene3D" id="1.10.10.10">
    <property type="entry name" value="Winged helix-like DNA-binding domain superfamily/Winged helix DNA-binding domain"/>
    <property type="match status" value="1"/>
</dbReference>
<dbReference type="EMBL" id="JBHUIP010000012">
    <property type="protein sequence ID" value="MFD2263894.1"/>
    <property type="molecule type" value="Genomic_DNA"/>
</dbReference>
<comment type="subcellular location">
    <subcellularLocation>
        <location evidence="1">Cytoplasm</location>
    </subcellularLocation>
</comment>